<reference evidence="1 2" key="1">
    <citation type="submission" date="2020-08" db="EMBL/GenBank/DDBJ databases">
        <title>Bridging the membrane lipid divide: bacteria of the FCB group superphylum have the potential to synthesize archaeal ether lipids.</title>
        <authorList>
            <person name="Villanueva L."/>
            <person name="Von Meijenfeldt F.A.B."/>
            <person name="Westbye A.B."/>
            <person name="Yadav S."/>
            <person name="Hopmans E.C."/>
            <person name="Dutilh B.E."/>
            <person name="Sinninghe Damste J.S."/>
        </authorList>
    </citation>
    <scope>NUCLEOTIDE SEQUENCE [LARGE SCALE GENOMIC DNA]</scope>
    <source>
        <strain evidence="1">NIOZ-UU30</strain>
    </source>
</reference>
<protein>
    <recommendedName>
        <fullName evidence="3">Nucleotidyltransferase family protein</fullName>
    </recommendedName>
</protein>
<dbReference type="SUPFAM" id="SSF81301">
    <property type="entry name" value="Nucleotidyltransferase"/>
    <property type="match status" value="1"/>
</dbReference>
<dbReference type="Proteomes" id="UP000603434">
    <property type="component" value="Unassembled WGS sequence"/>
</dbReference>
<dbReference type="EMBL" id="JACNJH010000125">
    <property type="protein sequence ID" value="MBC8361157.1"/>
    <property type="molecule type" value="Genomic_DNA"/>
</dbReference>
<evidence type="ECO:0008006" key="3">
    <source>
        <dbReference type="Google" id="ProtNLM"/>
    </source>
</evidence>
<accession>A0A8J6NKB1</accession>
<gene>
    <name evidence="1" type="ORF">H8E23_07150</name>
</gene>
<evidence type="ECO:0000313" key="1">
    <source>
        <dbReference type="EMBL" id="MBC8361157.1"/>
    </source>
</evidence>
<proteinExistence type="predicted"/>
<name>A0A8J6NKB1_9BACT</name>
<sequence length="174" mass="19618">MTKKEFLKAVSNGKVDVLQIFLDAISKIGAGYCVIGGLAVNAYAEPVVSLDLDVIIAVKDIEPVCKVSAKHFKIQHFEHSINLSSSDSDLRIQLRTDSRYQAFIPRAKAHNVLGYDMMVADVKDVLKGKIWAYSDTERRMSKRQKDLADILRLIESFPNLTNQLPDTIRKRIEL</sequence>
<dbReference type="InterPro" id="IPR043519">
    <property type="entry name" value="NT_sf"/>
</dbReference>
<comment type="caution">
    <text evidence="1">The sequence shown here is derived from an EMBL/GenBank/DDBJ whole genome shotgun (WGS) entry which is preliminary data.</text>
</comment>
<organism evidence="1 2">
    <name type="scientific">Candidatus Desulfatibia profunda</name>
    <dbReference type="NCBI Taxonomy" id="2841695"/>
    <lineage>
        <taxon>Bacteria</taxon>
        <taxon>Pseudomonadati</taxon>
        <taxon>Thermodesulfobacteriota</taxon>
        <taxon>Desulfobacteria</taxon>
        <taxon>Desulfobacterales</taxon>
        <taxon>Desulfobacterales incertae sedis</taxon>
        <taxon>Candidatus Desulfatibia</taxon>
    </lineage>
</organism>
<dbReference type="AlphaFoldDB" id="A0A8J6NKB1"/>
<evidence type="ECO:0000313" key="2">
    <source>
        <dbReference type="Proteomes" id="UP000603434"/>
    </source>
</evidence>